<evidence type="ECO:0000256" key="5">
    <source>
        <dbReference type="ARBA" id="ARBA00022692"/>
    </source>
</evidence>
<dbReference type="InterPro" id="IPR001841">
    <property type="entry name" value="Znf_RING"/>
</dbReference>
<evidence type="ECO:0000313" key="16">
    <source>
        <dbReference type="EnsemblPlants" id="Pp3c13_6970V3.10"/>
    </source>
</evidence>
<gene>
    <name evidence="16" type="primary">LOC112290661</name>
</gene>
<keyword evidence="8" id="KW-0833">Ubl conjugation pathway</keyword>
<dbReference type="EnsemblPlants" id="Pp3c13_6970V3.13">
    <property type="protein sequence ID" value="Pp3c13_6970V3.13"/>
    <property type="gene ID" value="Pp3c13_6970"/>
</dbReference>
<reference evidence="16 17" key="2">
    <citation type="journal article" date="2018" name="Plant J.">
        <title>The Physcomitrella patens chromosome-scale assembly reveals moss genome structure and evolution.</title>
        <authorList>
            <person name="Lang D."/>
            <person name="Ullrich K.K."/>
            <person name="Murat F."/>
            <person name="Fuchs J."/>
            <person name="Jenkins J."/>
            <person name="Haas F.B."/>
            <person name="Piednoel M."/>
            <person name="Gundlach H."/>
            <person name="Van Bel M."/>
            <person name="Meyberg R."/>
            <person name="Vives C."/>
            <person name="Morata J."/>
            <person name="Symeonidi A."/>
            <person name="Hiss M."/>
            <person name="Muchero W."/>
            <person name="Kamisugi Y."/>
            <person name="Saleh O."/>
            <person name="Blanc G."/>
            <person name="Decker E.L."/>
            <person name="van Gessel N."/>
            <person name="Grimwood J."/>
            <person name="Hayes R.D."/>
            <person name="Graham S.W."/>
            <person name="Gunter L.E."/>
            <person name="McDaniel S.F."/>
            <person name="Hoernstein S.N.W."/>
            <person name="Larsson A."/>
            <person name="Li F.W."/>
            <person name="Perroud P.F."/>
            <person name="Phillips J."/>
            <person name="Ranjan P."/>
            <person name="Rokshar D.S."/>
            <person name="Rothfels C.J."/>
            <person name="Schneider L."/>
            <person name="Shu S."/>
            <person name="Stevenson D.W."/>
            <person name="Thummler F."/>
            <person name="Tillich M."/>
            <person name="Villarreal Aguilar J.C."/>
            <person name="Widiez T."/>
            <person name="Wong G.K."/>
            <person name="Wymore A."/>
            <person name="Zhang Y."/>
            <person name="Zimmer A.D."/>
            <person name="Quatrano R.S."/>
            <person name="Mayer K.F.X."/>
            <person name="Goodstein D."/>
            <person name="Casacuberta J.M."/>
            <person name="Vandepoele K."/>
            <person name="Reski R."/>
            <person name="Cuming A.C."/>
            <person name="Tuskan G.A."/>
            <person name="Maumus F."/>
            <person name="Salse J."/>
            <person name="Schmutz J."/>
            <person name="Rensing S.A."/>
        </authorList>
    </citation>
    <scope>NUCLEOTIDE SEQUENCE [LARGE SCALE GENOMIC DNA]</scope>
    <source>
        <strain evidence="16 17">cv. Gransden 2004</strain>
    </source>
</reference>
<evidence type="ECO:0000259" key="15">
    <source>
        <dbReference type="PROSITE" id="PS50089"/>
    </source>
</evidence>
<sequence length="493" mass="55775">MAGHEDELCAALMRLALAGDGLVMGVGMTVLAFRTWIKFWSHSKALKDIKDTPVTRIADLRTLVEEPDVQAKEKIRTPEKISPPHQDIEVFATRSKVKMPSRPWMVERLPIPSLETKQEKLVIVRGRVQTKAFVESEGDQRDAEALIPLNVPEKAVFVERTQTYVLTEMSNFLGWITQKDLVKFTRQVVLPLPLIFLYFLSLTMILFRIAAIPICDGSQCLYNQWRGILRLGSYTRALLGSDSLKDQVLLSRRKVPFVLAETEAHWSFRPSDMAVYVHINLDESQHPIPLVTVHHQLHPVPASSYTLFQAMFGRRYPVGLLDEEKILPLGAEITAVGVLHTAPDGTPVVKSSKRLPIFLTEFTREQLLVELASSTKVLFWMGVAVSTVAAGVLGYSLVKNWTRWKQRQQQRQSQNNSENRQNSTIEDEAENFEDIPDGELCVVCLLRRRRAAFIYCGHRVCCMGCAERVEHGANPRCPVCRQSVTGIVRVYDS</sequence>
<evidence type="ECO:0000313" key="17">
    <source>
        <dbReference type="Proteomes" id="UP000006727"/>
    </source>
</evidence>
<feature type="transmembrane region" description="Helical" evidence="14">
    <location>
        <begin position="12"/>
        <end position="37"/>
    </location>
</feature>
<feature type="region of interest" description="Disordered" evidence="13">
    <location>
        <begin position="408"/>
        <end position="429"/>
    </location>
</feature>
<feature type="transmembrane region" description="Helical" evidence="14">
    <location>
        <begin position="188"/>
        <end position="211"/>
    </location>
</feature>
<dbReference type="EMBL" id="ABEU02000013">
    <property type="status" value="NOT_ANNOTATED_CDS"/>
    <property type="molecule type" value="Genomic_DNA"/>
</dbReference>
<dbReference type="Gramene" id="Pp3c13_6970V3.11">
    <property type="protein sequence ID" value="Pp3c13_6970V3.11"/>
    <property type="gene ID" value="Pp3c13_6970"/>
</dbReference>
<dbReference type="Gramene" id="Pp3c13_6970V3.10">
    <property type="protein sequence ID" value="Pp3c13_6970V3.10"/>
    <property type="gene ID" value="Pp3c13_6970"/>
</dbReference>
<feature type="domain" description="RING-type" evidence="15">
    <location>
        <begin position="441"/>
        <end position="481"/>
    </location>
</feature>
<comment type="catalytic activity">
    <reaction evidence="1">
        <text>S-ubiquitinyl-[E2 ubiquitin-conjugating enzyme]-L-cysteine + [acceptor protein]-L-lysine = [E2 ubiquitin-conjugating enzyme]-L-cysteine + N(6)-ubiquitinyl-[acceptor protein]-L-lysine.</text>
        <dbReference type="EC" id="2.3.2.27"/>
    </reaction>
</comment>
<dbReference type="InterPro" id="IPR044247">
    <property type="entry name" value="SPL2-like"/>
</dbReference>
<dbReference type="EnsemblPlants" id="Pp3c13_6970V3.11">
    <property type="protein sequence ID" value="Pp3c13_6970V3.11"/>
    <property type="gene ID" value="Pp3c13_6970"/>
</dbReference>
<dbReference type="GO" id="GO:0016567">
    <property type="term" value="P:protein ubiquitination"/>
    <property type="evidence" value="ECO:0007669"/>
    <property type="project" value="InterPro"/>
</dbReference>
<comment type="subcellular location">
    <subcellularLocation>
        <location evidence="2">Membrane</location>
        <topology evidence="2">Multi-pass membrane protein</topology>
    </subcellularLocation>
</comment>
<evidence type="ECO:0000256" key="1">
    <source>
        <dbReference type="ARBA" id="ARBA00000900"/>
    </source>
</evidence>
<dbReference type="PANTHER" id="PTHR47355:SF1">
    <property type="entry name" value="E3 UBIQUITIN-PROTEIN LIGASE SPL2"/>
    <property type="match status" value="1"/>
</dbReference>
<name>A0A7I4AKQ8_PHYPA</name>
<dbReference type="PROSITE" id="PS50089">
    <property type="entry name" value="ZF_RING_2"/>
    <property type="match status" value="1"/>
</dbReference>
<organism evidence="16 17">
    <name type="scientific">Physcomitrium patens</name>
    <name type="common">Spreading-leaved earth moss</name>
    <name type="synonym">Physcomitrella patens</name>
    <dbReference type="NCBI Taxonomy" id="3218"/>
    <lineage>
        <taxon>Eukaryota</taxon>
        <taxon>Viridiplantae</taxon>
        <taxon>Streptophyta</taxon>
        <taxon>Embryophyta</taxon>
        <taxon>Bryophyta</taxon>
        <taxon>Bryophytina</taxon>
        <taxon>Bryopsida</taxon>
        <taxon>Funariidae</taxon>
        <taxon>Funariales</taxon>
        <taxon>Funariaceae</taxon>
        <taxon>Physcomitrium</taxon>
    </lineage>
</organism>
<dbReference type="GO" id="GO:0008270">
    <property type="term" value="F:zinc ion binding"/>
    <property type="evidence" value="ECO:0007669"/>
    <property type="project" value="UniProtKB-KW"/>
</dbReference>
<accession>A0A7I4AKQ8</accession>
<dbReference type="EnsemblPlants" id="Pp3c13_6970V3.10">
    <property type="protein sequence ID" value="Pp3c13_6970V3.10"/>
    <property type="gene ID" value="Pp3c13_6970"/>
</dbReference>
<keyword evidence="7 12" id="KW-0863">Zinc-finger</keyword>
<dbReference type="PANTHER" id="PTHR47355">
    <property type="entry name" value="E3 UBIQUITIN-PROTEIN LIGASE SPL2"/>
    <property type="match status" value="1"/>
</dbReference>
<evidence type="ECO:0000256" key="8">
    <source>
        <dbReference type="ARBA" id="ARBA00022786"/>
    </source>
</evidence>
<feature type="compositionally biased region" description="Low complexity" evidence="13">
    <location>
        <begin position="409"/>
        <end position="423"/>
    </location>
</feature>
<keyword evidence="4" id="KW-0808">Transferase</keyword>
<keyword evidence="17" id="KW-1185">Reference proteome</keyword>
<keyword evidence="9" id="KW-0862">Zinc</keyword>
<dbReference type="Pfam" id="PF12483">
    <property type="entry name" value="GIDE"/>
    <property type="match status" value="1"/>
</dbReference>
<evidence type="ECO:0000256" key="2">
    <source>
        <dbReference type="ARBA" id="ARBA00004141"/>
    </source>
</evidence>
<keyword evidence="5 14" id="KW-0812">Transmembrane</keyword>
<dbReference type="SUPFAM" id="SSF57850">
    <property type="entry name" value="RING/U-box"/>
    <property type="match status" value="1"/>
</dbReference>
<evidence type="ECO:0000256" key="4">
    <source>
        <dbReference type="ARBA" id="ARBA00022679"/>
    </source>
</evidence>
<reference evidence="16 17" key="1">
    <citation type="journal article" date="2008" name="Science">
        <title>The Physcomitrella genome reveals evolutionary insights into the conquest of land by plants.</title>
        <authorList>
            <person name="Rensing S."/>
            <person name="Lang D."/>
            <person name="Zimmer A."/>
            <person name="Terry A."/>
            <person name="Salamov A."/>
            <person name="Shapiro H."/>
            <person name="Nishiyama T."/>
            <person name="Perroud P.-F."/>
            <person name="Lindquist E."/>
            <person name="Kamisugi Y."/>
            <person name="Tanahashi T."/>
            <person name="Sakakibara K."/>
            <person name="Fujita T."/>
            <person name="Oishi K."/>
            <person name="Shin-I T."/>
            <person name="Kuroki Y."/>
            <person name="Toyoda A."/>
            <person name="Suzuki Y."/>
            <person name="Hashimoto A."/>
            <person name="Yamaguchi K."/>
            <person name="Sugano A."/>
            <person name="Kohara Y."/>
            <person name="Fujiyama A."/>
            <person name="Anterola A."/>
            <person name="Aoki S."/>
            <person name="Ashton N."/>
            <person name="Barbazuk W.B."/>
            <person name="Barker E."/>
            <person name="Bennetzen J."/>
            <person name="Bezanilla M."/>
            <person name="Blankenship R."/>
            <person name="Cho S.H."/>
            <person name="Dutcher S."/>
            <person name="Estelle M."/>
            <person name="Fawcett J.A."/>
            <person name="Gundlach H."/>
            <person name="Hanada K."/>
            <person name="Heyl A."/>
            <person name="Hicks K.A."/>
            <person name="Hugh J."/>
            <person name="Lohr M."/>
            <person name="Mayer K."/>
            <person name="Melkozernov A."/>
            <person name="Murata T."/>
            <person name="Nelson D."/>
            <person name="Pils B."/>
            <person name="Prigge M."/>
            <person name="Reiss B."/>
            <person name="Renner T."/>
            <person name="Rombauts S."/>
            <person name="Rushton P."/>
            <person name="Sanderfoot A."/>
            <person name="Schween G."/>
            <person name="Shiu S.-H."/>
            <person name="Stueber K."/>
            <person name="Theodoulou F.L."/>
            <person name="Tu H."/>
            <person name="Van de Peer Y."/>
            <person name="Verrier P.J."/>
            <person name="Waters E."/>
            <person name="Wood A."/>
            <person name="Yang L."/>
            <person name="Cove D."/>
            <person name="Cuming A."/>
            <person name="Hasebe M."/>
            <person name="Lucas S."/>
            <person name="Mishler D.B."/>
            <person name="Reski R."/>
            <person name="Grigoriev I."/>
            <person name="Quatrano R.S."/>
            <person name="Boore J.L."/>
        </authorList>
    </citation>
    <scope>NUCLEOTIDE SEQUENCE [LARGE SCALE GENOMIC DNA]</scope>
    <source>
        <strain evidence="16 17">cv. Gransden 2004</strain>
    </source>
</reference>
<dbReference type="GO" id="GO:0061630">
    <property type="term" value="F:ubiquitin protein ligase activity"/>
    <property type="evidence" value="ECO:0007669"/>
    <property type="project" value="UniProtKB-EC"/>
</dbReference>
<evidence type="ECO:0000256" key="6">
    <source>
        <dbReference type="ARBA" id="ARBA00022723"/>
    </source>
</evidence>
<dbReference type="EnsemblPlants" id="Pp3c13_6970V3.12">
    <property type="protein sequence ID" value="Pp3c13_6970V3.12"/>
    <property type="gene ID" value="Pp3c13_6970"/>
</dbReference>
<evidence type="ECO:0000256" key="3">
    <source>
        <dbReference type="ARBA" id="ARBA00012483"/>
    </source>
</evidence>
<dbReference type="Gramene" id="Pp3c13_6970V3.12">
    <property type="protein sequence ID" value="Pp3c13_6970V3.12"/>
    <property type="gene ID" value="Pp3c13_6970"/>
</dbReference>
<reference evidence="16" key="3">
    <citation type="submission" date="2020-12" db="UniProtKB">
        <authorList>
            <consortium name="EnsemblPlants"/>
        </authorList>
    </citation>
    <scope>IDENTIFICATION</scope>
</reference>
<evidence type="ECO:0000256" key="9">
    <source>
        <dbReference type="ARBA" id="ARBA00022833"/>
    </source>
</evidence>
<dbReference type="AlphaFoldDB" id="A0A7I4AKQ8"/>
<proteinExistence type="predicted"/>
<keyword evidence="11 14" id="KW-0472">Membrane</keyword>
<dbReference type="EC" id="2.3.2.27" evidence="3"/>
<evidence type="ECO:0000256" key="14">
    <source>
        <dbReference type="SAM" id="Phobius"/>
    </source>
</evidence>
<evidence type="ECO:0000256" key="13">
    <source>
        <dbReference type="SAM" id="MobiDB-lite"/>
    </source>
</evidence>
<dbReference type="CDD" id="cd23145">
    <property type="entry name" value="RING-HC_SPL2-like"/>
    <property type="match status" value="1"/>
</dbReference>
<feature type="transmembrane region" description="Helical" evidence="14">
    <location>
        <begin position="377"/>
        <end position="398"/>
    </location>
</feature>
<evidence type="ECO:0000256" key="11">
    <source>
        <dbReference type="ARBA" id="ARBA00023136"/>
    </source>
</evidence>
<dbReference type="Proteomes" id="UP000006727">
    <property type="component" value="Chromosome 13"/>
</dbReference>
<keyword evidence="10 14" id="KW-1133">Transmembrane helix</keyword>
<dbReference type="Gramene" id="Pp3c13_6970V3.13">
    <property type="protein sequence ID" value="Pp3c13_6970V3.13"/>
    <property type="gene ID" value="Pp3c13_6970"/>
</dbReference>
<dbReference type="GO" id="GO:0009507">
    <property type="term" value="C:chloroplast"/>
    <property type="evidence" value="ECO:0000318"/>
    <property type="project" value="GO_Central"/>
</dbReference>
<dbReference type="InterPro" id="IPR013083">
    <property type="entry name" value="Znf_RING/FYVE/PHD"/>
</dbReference>
<dbReference type="FunCoup" id="A0A7I4AKQ8">
    <property type="interactions" value="2169"/>
</dbReference>
<evidence type="ECO:0000256" key="7">
    <source>
        <dbReference type="ARBA" id="ARBA00022771"/>
    </source>
</evidence>
<protein>
    <recommendedName>
        <fullName evidence="3">RING-type E3 ubiquitin transferase</fullName>
        <ecNumber evidence="3">2.3.2.27</ecNumber>
    </recommendedName>
</protein>
<dbReference type="InterPro" id="IPR022170">
    <property type="entry name" value="MUL1-like"/>
</dbReference>
<dbReference type="Pfam" id="PF13920">
    <property type="entry name" value="zf-C3HC4_3"/>
    <property type="match status" value="1"/>
</dbReference>
<evidence type="ECO:0000256" key="10">
    <source>
        <dbReference type="ARBA" id="ARBA00022989"/>
    </source>
</evidence>
<keyword evidence="6" id="KW-0479">Metal-binding</keyword>
<evidence type="ECO:0000256" key="12">
    <source>
        <dbReference type="PROSITE-ProRule" id="PRU00175"/>
    </source>
</evidence>
<dbReference type="GO" id="GO:0016020">
    <property type="term" value="C:membrane"/>
    <property type="evidence" value="ECO:0007669"/>
    <property type="project" value="UniProtKB-SubCell"/>
</dbReference>
<dbReference type="Gene3D" id="3.30.40.10">
    <property type="entry name" value="Zinc/RING finger domain, C3HC4 (zinc finger)"/>
    <property type="match status" value="1"/>
</dbReference>